<keyword evidence="2" id="KW-1185">Reference proteome</keyword>
<dbReference type="Proteomes" id="UP001474181">
    <property type="component" value="Unassembled WGS sequence"/>
</dbReference>
<protein>
    <submittedName>
        <fullName evidence="1">Uncharacterized protein</fullName>
    </submittedName>
</protein>
<gene>
    <name evidence="1" type="ORF">ABT404_04050</name>
</gene>
<proteinExistence type="predicted"/>
<comment type="caution">
    <text evidence="1">The sequence shown here is derived from an EMBL/GenBank/DDBJ whole genome shotgun (WGS) entry which is preliminary data.</text>
</comment>
<sequence>MAPFPADCVVTTVDGTGTYRADASGYDRISCGAPKTLRPLL</sequence>
<organism evidence="1 2">
    <name type="scientific">Streptomyces hyaluromycini</name>
    <dbReference type="NCBI Taxonomy" id="1377993"/>
    <lineage>
        <taxon>Bacteria</taxon>
        <taxon>Bacillati</taxon>
        <taxon>Actinomycetota</taxon>
        <taxon>Actinomycetes</taxon>
        <taxon>Kitasatosporales</taxon>
        <taxon>Streptomycetaceae</taxon>
        <taxon>Streptomyces</taxon>
    </lineage>
</organism>
<name>A0ABV1WQQ7_9ACTN</name>
<evidence type="ECO:0000313" key="2">
    <source>
        <dbReference type="Proteomes" id="UP001474181"/>
    </source>
</evidence>
<reference evidence="1 2" key="1">
    <citation type="submission" date="2024-06" db="EMBL/GenBank/DDBJ databases">
        <title>The Natural Products Discovery Center: Release of the First 8490 Sequenced Strains for Exploring Actinobacteria Biosynthetic Diversity.</title>
        <authorList>
            <person name="Kalkreuter E."/>
            <person name="Kautsar S.A."/>
            <person name="Yang D."/>
            <person name="Bader C.D."/>
            <person name="Teijaro C.N."/>
            <person name="Fluegel L."/>
            <person name="Davis C.M."/>
            <person name="Simpson J.R."/>
            <person name="Lauterbach L."/>
            <person name="Steele A.D."/>
            <person name="Gui C."/>
            <person name="Meng S."/>
            <person name="Li G."/>
            <person name="Viehrig K."/>
            <person name="Ye F."/>
            <person name="Su P."/>
            <person name="Kiefer A.F."/>
            <person name="Nichols A."/>
            <person name="Cepeda A.J."/>
            <person name="Yan W."/>
            <person name="Fan B."/>
            <person name="Jiang Y."/>
            <person name="Adhikari A."/>
            <person name="Zheng C.-J."/>
            <person name="Schuster L."/>
            <person name="Cowan T.M."/>
            <person name="Smanski M.J."/>
            <person name="Chevrette M.G."/>
            <person name="De Carvalho L.P.S."/>
            <person name="Shen B."/>
        </authorList>
    </citation>
    <scope>NUCLEOTIDE SEQUENCE [LARGE SCALE GENOMIC DNA]</scope>
    <source>
        <strain evidence="1 2">NPDC000234</strain>
    </source>
</reference>
<dbReference type="EMBL" id="JBEPEK010000017">
    <property type="protein sequence ID" value="MER7178654.1"/>
    <property type="molecule type" value="Genomic_DNA"/>
</dbReference>
<dbReference type="RefSeq" id="WP_350777208.1">
    <property type="nucleotide sequence ID" value="NZ_JBEPEK010000017.1"/>
</dbReference>
<accession>A0ABV1WQQ7</accession>
<evidence type="ECO:0000313" key="1">
    <source>
        <dbReference type="EMBL" id="MER7178654.1"/>
    </source>
</evidence>